<evidence type="ECO:0000313" key="2">
    <source>
        <dbReference type="Proteomes" id="UP001472677"/>
    </source>
</evidence>
<reference evidence="1 2" key="1">
    <citation type="journal article" date="2024" name="G3 (Bethesda)">
        <title>Genome assembly of Hibiscus sabdariffa L. provides insights into metabolisms of medicinal natural products.</title>
        <authorList>
            <person name="Kim T."/>
        </authorList>
    </citation>
    <scope>NUCLEOTIDE SEQUENCE [LARGE SCALE GENOMIC DNA]</scope>
    <source>
        <strain evidence="1">TK-2024</strain>
        <tissue evidence="1">Old leaves</tissue>
    </source>
</reference>
<keyword evidence="2" id="KW-1185">Reference proteome</keyword>
<gene>
    <name evidence="1" type="ORF">V6N12_028810</name>
</gene>
<protein>
    <submittedName>
        <fullName evidence="1">Uncharacterized protein</fullName>
    </submittedName>
</protein>
<dbReference type="EMBL" id="JBBPBM010000008">
    <property type="protein sequence ID" value="KAK8572766.1"/>
    <property type="molecule type" value="Genomic_DNA"/>
</dbReference>
<name>A0ABR2F6V9_9ROSI</name>
<comment type="caution">
    <text evidence="1">The sequence shown here is derived from an EMBL/GenBank/DDBJ whole genome shotgun (WGS) entry which is preliminary data.</text>
</comment>
<proteinExistence type="predicted"/>
<evidence type="ECO:0000313" key="1">
    <source>
        <dbReference type="EMBL" id="KAK8572766.1"/>
    </source>
</evidence>
<sequence>MDCHRLRGRRLTLVQALTATRIEQLPFAMKNNLKLCQRFKLKTCFHSFQSQPNVSVQHRHSHHFYAFFGVLSNHLGPVWLAYAIRGQDKPPLLTSPQIDPVWPAWAWLNGPDPIQRPSMVME</sequence>
<dbReference type="Proteomes" id="UP001472677">
    <property type="component" value="Unassembled WGS sequence"/>
</dbReference>
<organism evidence="1 2">
    <name type="scientific">Hibiscus sabdariffa</name>
    <name type="common">roselle</name>
    <dbReference type="NCBI Taxonomy" id="183260"/>
    <lineage>
        <taxon>Eukaryota</taxon>
        <taxon>Viridiplantae</taxon>
        <taxon>Streptophyta</taxon>
        <taxon>Embryophyta</taxon>
        <taxon>Tracheophyta</taxon>
        <taxon>Spermatophyta</taxon>
        <taxon>Magnoliopsida</taxon>
        <taxon>eudicotyledons</taxon>
        <taxon>Gunneridae</taxon>
        <taxon>Pentapetalae</taxon>
        <taxon>rosids</taxon>
        <taxon>malvids</taxon>
        <taxon>Malvales</taxon>
        <taxon>Malvaceae</taxon>
        <taxon>Malvoideae</taxon>
        <taxon>Hibiscus</taxon>
    </lineage>
</organism>
<accession>A0ABR2F6V9</accession>